<dbReference type="SUPFAM" id="SSF52540">
    <property type="entry name" value="P-loop containing nucleoside triphosphate hydrolases"/>
    <property type="match status" value="1"/>
</dbReference>
<dbReference type="EMBL" id="MWDB01000016">
    <property type="protein sequence ID" value="OQB41466.1"/>
    <property type="molecule type" value="Genomic_DNA"/>
</dbReference>
<dbReference type="InterPro" id="IPR032689">
    <property type="entry name" value="TraG-D_C"/>
</dbReference>
<dbReference type="InterPro" id="IPR027417">
    <property type="entry name" value="P-loop_NTPase"/>
</dbReference>
<feature type="domain" description="TraD/TraG TraM recognition site" evidence="1">
    <location>
        <begin position="32"/>
        <end position="72"/>
    </location>
</feature>
<evidence type="ECO:0000313" key="2">
    <source>
        <dbReference type="EMBL" id="OQB41466.1"/>
    </source>
</evidence>
<protein>
    <submittedName>
        <fullName evidence="2">AAA-like domain protein</fullName>
    </submittedName>
</protein>
<reference evidence="2" key="1">
    <citation type="submission" date="2017-02" db="EMBL/GenBank/DDBJ databases">
        <title>Delving into the versatile metabolic prowess of the omnipresent phylum Bacteroidetes.</title>
        <authorList>
            <person name="Nobu M.K."/>
            <person name="Mei R."/>
            <person name="Narihiro T."/>
            <person name="Kuroda K."/>
            <person name="Liu W.-T."/>
        </authorList>
    </citation>
    <scope>NUCLEOTIDE SEQUENCE</scope>
    <source>
        <strain evidence="2">ADurb.Bin160</strain>
    </source>
</reference>
<sequence length="73" mass="8424">MNAQLLGMILVSKIYTAAMARGKIPEKDRKDFYLYVDEFQNFVSGTFADILSEARKYRLCLIMAHQYIAQLEA</sequence>
<organism evidence="2">
    <name type="scientific">candidate division CPR1 bacterium ADurb.Bin160</name>
    <dbReference type="NCBI Taxonomy" id="1852826"/>
    <lineage>
        <taxon>Bacteria</taxon>
        <taxon>candidate division CPR1</taxon>
    </lineage>
</organism>
<evidence type="ECO:0000259" key="1">
    <source>
        <dbReference type="Pfam" id="PF12696"/>
    </source>
</evidence>
<comment type="caution">
    <text evidence="2">The sequence shown here is derived from an EMBL/GenBank/DDBJ whole genome shotgun (WGS) entry which is preliminary data.</text>
</comment>
<dbReference type="Proteomes" id="UP000485621">
    <property type="component" value="Unassembled WGS sequence"/>
</dbReference>
<proteinExistence type="predicted"/>
<gene>
    <name evidence="2" type="ORF">BWY04_00800</name>
</gene>
<dbReference type="AlphaFoldDB" id="A0A1V5ZN62"/>
<dbReference type="Gene3D" id="3.40.50.300">
    <property type="entry name" value="P-loop containing nucleotide triphosphate hydrolases"/>
    <property type="match status" value="1"/>
</dbReference>
<name>A0A1V5ZN62_9BACT</name>
<dbReference type="Pfam" id="PF12696">
    <property type="entry name" value="TraG-D_C"/>
    <property type="match status" value="1"/>
</dbReference>
<accession>A0A1V5ZN62</accession>